<evidence type="ECO:0000256" key="9">
    <source>
        <dbReference type="ARBA" id="ARBA00047899"/>
    </source>
</evidence>
<protein>
    <recommendedName>
        <fullName evidence="1">non-specific serine/threonine protein kinase</fullName>
        <ecNumber evidence="1">2.7.11.1</ecNumber>
    </recommendedName>
</protein>
<dbReference type="SUPFAM" id="SSF56112">
    <property type="entry name" value="Protein kinase-like (PK-like)"/>
    <property type="match status" value="1"/>
</dbReference>
<evidence type="ECO:0000256" key="10">
    <source>
        <dbReference type="ARBA" id="ARBA00048679"/>
    </source>
</evidence>
<dbReference type="FunFam" id="3.30.200.20:FF:000310">
    <property type="entry name" value="serine/threonine-protein kinase Nek2"/>
    <property type="match status" value="1"/>
</dbReference>
<dbReference type="Ensembl" id="ENSEBUT00000024103.1">
    <property type="protein sequence ID" value="ENSEBUP00000023528.1"/>
    <property type="gene ID" value="ENSEBUG00000014488.1"/>
</dbReference>
<dbReference type="GO" id="GO:0007059">
    <property type="term" value="P:chromosome segregation"/>
    <property type="evidence" value="ECO:0007669"/>
    <property type="project" value="UniProtKB-ARBA"/>
</dbReference>
<dbReference type="InterPro" id="IPR011009">
    <property type="entry name" value="Kinase-like_dom_sf"/>
</dbReference>
<evidence type="ECO:0000256" key="1">
    <source>
        <dbReference type="ARBA" id="ARBA00012513"/>
    </source>
</evidence>
<evidence type="ECO:0000313" key="13">
    <source>
        <dbReference type="Proteomes" id="UP000694388"/>
    </source>
</evidence>
<dbReference type="PROSITE" id="PS50011">
    <property type="entry name" value="PROTEIN_KINASE_DOM"/>
    <property type="match status" value="1"/>
</dbReference>
<evidence type="ECO:0000256" key="8">
    <source>
        <dbReference type="ARBA" id="ARBA00023306"/>
    </source>
</evidence>
<dbReference type="FunFam" id="3.30.200.20:FF:000151">
    <property type="entry name" value="G2-specific protein kinase nimA"/>
    <property type="match status" value="1"/>
</dbReference>
<dbReference type="Proteomes" id="UP000694388">
    <property type="component" value="Unplaced"/>
</dbReference>
<evidence type="ECO:0000259" key="11">
    <source>
        <dbReference type="PROSITE" id="PS50011"/>
    </source>
</evidence>
<keyword evidence="8" id="KW-0131">Cell cycle</keyword>
<organism evidence="12 13">
    <name type="scientific">Eptatretus burgeri</name>
    <name type="common">Inshore hagfish</name>
    <dbReference type="NCBI Taxonomy" id="7764"/>
    <lineage>
        <taxon>Eukaryota</taxon>
        <taxon>Metazoa</taxon>
        <taxon>Chordata</taxon>
        <taxon>Craniata</taxon>
        <taxon>Vertebrata</taxon>
        <taxon>Cyclostomata</taxon>
        <taxon>Myxini</taxon>
        <taxon>Myxiniformes</taxon>
        <taxon>Myxinidae</taxon>
        <taxon>Eptatretinae</taxon>
        <taxon>Eptatretus</taxon>
    </lineage>
</organism>
<dbReference type="EC" id="2.7.11.1" evidence="1"/>
<dbReference type="GO" id="GO:0005634">
    <property type="term" value="C:nucleus"/>
    <property type="evidence" value="ECO:0007669"/>
    <property type="project" value="UniProtKB-ARBA"/>
</dbReference>
<dbReference type="GO" id="GO:0000278">
    <property type="term" value="P:mitotic cell cycle"/>
    <property type="evidence" value="ECO:0007669"/>
    <property type="project" value="UniProtKB-ARBA"/>
</dbReference>
<keyword evidence="5" id="KW-0547">Nucleotide-binding</keyword>
<evidence type="ECO:0000313" key="12">
    <source>
        <dbReference type="Ensembl" id="ENSEBUP00000023528.1"/>
    </source>
</evidence>
<dbReference type="InterPro" id="IPR000719">
    <property type="entry name" value="Prot_kinase_dom"/>
</dbReference>
<keyword evidence="7" id="KW-0067">ATP-binding</keyword>
<keyword evidence="2" id="KW-0723">Serine/threonine-protein kinase</keyword>
<dbReference type="Gene3D" id="1.10.510.10">
    <property type="entry name" value="Transferase(Phosphotransferase) domain 1"/>
    <property type="match status" value="1"/>
</dbReference>
<dbReference type="PANTHER" id="PTHR44899">
    <property type="entry name" value="CAMK FAMILY PROTEIN KINASE"/>
    <property type="match status" value="1"/>
</dbReference>
<evidence type="ECO:0000256" key="5">
    <source>
        <dbReference type="ARBA" id="ARBA00022741"/>
    </source>
</evidence>
<evidence type="ECO:0000256" key="7">
    <source>
        <dbReference type="ARBA" id="ARBA00022840"/>
    </source>
</evidence>
<evidence type="ECO:0000256" key="6">
    <source>
        <dbReference type="ARBA" id="ARBA00022777"/>
    </source>
</evidence>
<feature type="domain" description="Protein kinase" evidence="11">
    <location>
        <begin position="8"/>
        <end position="249"/>
    </location>
</feature>
<evidence type="ECO:0000256" key="3">
    <source>
        <dbReference type="ARBA" id="ARBA00022618"/>
    </source>
</evidence>
<keyword evidence="3" id="KW-0132">Cell division</keyword>
<comment type="catalytic activity">
    <reaction evidence="9">
        <text>L-threonyl-[protein] + ATP = O-phospho-L-threonyl-[protein] + ADP + H(+)</text>
        <dbReference type="Rhea" id="RHEA:46608"/>
        <dbReference type="Rhea" id="RHEA-COMP:11060"/>
        <dbReference type="Rhea" id="RHEA-COMP:11605"/>
        <dbReference type="ChEBI" id="CHEBI:15378"/>
        <dbReference type="ChEBI" id="CHEBI:30013"/>
        <dbReference type="ChEBI" id="CHEBI:30616"/>
        <dbReference type="ChEBI" id="CHEBI:61977"/>
        <dbReference type="ChEBI" id="CHEBI:456216"/>
        <dbReference type="EC" id="2.7.11.1"/>
    </reaction>
</comment>
<dbReference type="InterPro" id="IPR051131">
    <property type="entry name" value="NEK_Ser/Thr_kinase_NIMA"/>
</dbReference>
<dbReference type="AlphaFoldDB" id="A0A8C4R3E1"/>
<proteinExistence type="predicted"/>
<keyword evidence="4" id="KW-0808">Transferase</keyword>
<dbReference type="GO" id="GO:0004674">
    <property type="term" value="F:protein serine/threonine kinase activity"/>
    <property type="evidence" value="ECO:0007669"/>
    <property type="project" value="UniProtKB-KW"/>
</dbReference>
<dbReference type="Pfam" id="PF00069">
    <property type="entry name" value="Pkinase"/>
    <property type="match status" value="2"/>
</dbReference>
<reference evidence="12" key="1">
    <citation type="submission" date="2025-08" db="UniProtKB">
        <authorList>
            <consortium name="Ensembl"/>
        </authorList>
    </citation>
    <scope>IDENTIFICATION</scope>
</reference>
<evidence type="ECO:0000256" key="4">
    <source>
        <dbReference type="ARBA" id="ARBA00022679"/>
    </source>
</evidence>
<dbReference type="GO" id="GO:0005524">
    <property type="term" value="F:ATP binding"/>
    <property type="evidence" value="ECO:0007669"/>
    <property type="project" value="UniProtKB-KW"/>
</dbReference>
<keyword evidence="6" id="KW-0418">Kinase</keyword>
<reference evidence="12" key="2">
    <citation type="submission" date="2025-09" db="UniProtKB">
        <authorList>
            <consortium name="Ensembl"/>
        </authorList>
    </citation>
    <scope>IDENTIFICATION</scope>
</reference>
<dbReference type="GO" id="GO:0051301">
    <property type="term" value="P:cell division"/>
    <property type="evidence" value="ECO:0007669"/>
    <property type="project" value="UniProtKB-KW"/>
</dbReference>
<name>A0A8C4R3E1_EPTBU</name>
<evidence type="ECO:0000256" key="2">
    <source>
        <dbReference type="ARBA" id="ARBA00022527"/>
    </source>
</evidence>
<accession>A0A8C4R3E1</accession>
<keyword evidence="13" id="KW-1185">Reference proteome</keyword>
<sequence>MPSQMEDYQVLNTIGWGSYGECQKILRKSDEKVLVWKVLDYGTMTEAEKQKLVSEVNLLRELKHPNIVRYYDRIIDRSNATLYIVMEYCEGGDLANLIASYRRDRYCTFAESNRCWNRKGNDVLVDLHTHAFCQSLERTKSLPLPTRDKGTTFSSTFTSTPFEQFCCMSYNEKSDIWSLGCLLYELCSLMPPFTGSNQKQLAEKIKEGRFKKIPLHFSDELNHVISRMLHLKDYLRPSIEQLLQCDSLAEHAEEAEGLQMSPDGVCCSSPLRDVPDEKYRLCEDDRSVLQKKEDRLLARELAMREREERLKRTARHCCFFFSLIFSGRLWRNGRRIGVANKIPFIDLLEIVVCNYRT</sequence>
<comment type="catalytic activity">
    <reaction evidence="10">
        <text>L-seryl-[protein] + ATP = O-phospho-L-seryl-[protein] + ADP + H(+)</text>
        <dbReference type="Rhea" id="RHEA:17989"/>
        <dbReference type="Rhea" id="RHEA-COMP:9863"/>
        <dbReference type="Rhea" id="RHEA-COMP:11604"/>
        <dbReference type="ChEBI" id="CHEBI:15378"/>
        <dbReference type="ChEBI" id="CHEBI:29999"/>
        <dbReference type="ChEBI" id="CHEBI:30616"/>
        <dbReference type="ChEBI" id="CHEBI:83421"/>
        <dbReference type="ChEBI" id="CHEBI:456216"/>
        <dbReference type="EC" id="2.7.11.1"/>
    </reaction>
</comment>
<dbReference type="GeneTree" id="ENSGT00940000156989"/>
<dbReference type="Gene3D" id="3.30.200.20">
    <property type="entry name" value="Phosphorylase Kinase, domain 1"/>
    <property type="match status" value="2"/>
</dbReference>
<dbReference type="PANTHER" id="PTHR44899:SF10">
    <property type="entry name" value="NIMA-RELATED KINASE 2"/>
    <property type="match status" value="1"/>
</dbReference>